<dbReference type="EMBL" id="GL629756">
    <property type="protein sequence ID" value="EFX04900.1"/>
    <property type="molecule type" value="Genomic_DNA"/>
</dbReference>
<name>F0XBF4_GROCL</name>
<evidence type="ECO:0000313" key="2">
    <source>
        <dbReference type="EMBL" id="EFX04900.1"/>
    </source>
</evidence>
<dbReference type="HOGENOM" id="CLU_010595_0_4_1"/>
<gene>
    <name evidence="2" type="ORF">CMQ_5162</name>
</gene>
<dbReference type="OrthoDB" id="2013972at2759"/>
<dbReference type="CDD" id="cd02440">
    <property type="entry name" value="AdoMet_MTases"/>
    <property type="match status" value="1"/>
</dbReference>
<sequence>MSGITPPTLATESPTGASEAVVNTLGLDPGLSDDDDDADSAYNSNIQSSTESLASSIIQYRTLHGRTYHSERGNAQYWAANDEQQSISLDLFDFADAHPDCTVIGTDISPIQSTWVPPNLKFEIEDYTSPWSYSDGTFDYVHMRYLEGTIKDWTGVAKEAYKSLKPGGWIESSEASANFVSDDDSIPPNSAMAQWGPIFWKGGEQSGRSFRIYEDDIQAKCLKAAGFVDLHVKEFKVSS</sequence>
<protein>
    <submittedName>
        <fullName evidence="2">Methyltransferase type 12</fullName>
    </submittedName>
</protein>
<dbReference type="GeneID" id="25978454"/>
<dbReference type="InterPro" id="IPR029063">
    <property type="entry name" value="SAM-dependent_MTases_sf"/>
</dbReference>
<dbReference type="Gene3D" id="3.40.50.150">
    <property type="entry name" value="Vaccinia Virus protein VP39"/>
    <property type="match status" value="1"/>
</dbReference>
<evidence type="ECO:0000313" key="3">
    <source>
        <dbReference type="Proteomes" id="UP000007796"/>
    </source>
</evidence>
<keyword evidence="2" id="KW-0489">Methyltransferase</keyword>
<dbReference type="Pfam" id="PF13489">
    <property type="entry name" value="Methyltransf_23"/>
    <property type="match status" value="1"/>
</dbReference>
<dbReference type="PANTHER" id="PTHR43591:SF10">
    <property type="entry name" value="ABC TRANSMEMBRANE TYPE-1 DOMAIN-CONTAINING PROTEIN-RELATED"/>
    <property type="match status" value="1"/>
</dbReference>
<keyword evidence="3" id="KW-1185">Reference proteome</keyword>
<dbReference type="Proteomes" id="UP000007796">
    <property type="component" value="Unassembled WGS sequence"/>
</dbReference>
<comment type="similarity">
    <text evidence="1">Belongs to the methyltransferase superfamily. LaeA methyltransferase family.</text>
</comment>
<dbReference type="GO" id="GO:0008168">
    <property type="term" value="F:methyltransferase activity"/>
    <property type="evidence" value="ECO:0007669"/>
    <property type="project" value="UniProtKB-KW"/>
</dbReference>
<dbReference type="RefSeq" id="XP_014174382.1">
    <property type="nucleotide sequence ID" value="XM_014318907.1"/>
</dbReference>
<dbReference type="PANTHER" id="PTHR43591">
    <property type="entry name" value="METHYLTRANSFERASE"/>
    <property type="match status" value="1"/>
</dbReference>
<dbReference type="SUPFAM" id="SSF53335">
    <property type="entry name" value="S-adenosyl-L-methionine-dependent methyltransferases"/>
    <property type="match status" value="1"/>
</dbReference>
<dbReference type="AlphaFoldDB" id="F0XBF4"/>
<proteinExistence type="inferred from homology"/>
<dbReference type="InParanoid" id="F0XBF4"/>
<dbReference type="GO" id="GO:0032259">
    <property type="term" value="P:methylation"/>
    <property type="evidence" value="ECO:0007669"/>
    <property type="project" value="UniProtKB-KW"/>
</dbReference>
<reference evidence="2 3" key="1">
    <citation type="journal article" date="2011" name="Proc. Natl. Acad. Sci. U.S.A.">
        <title>Genome and transcriptome analyses of the mountain pine beetle-fungal symbiont Grosmannia clavigera, a lodgepole pine pathogen.</title>
        <authorList>
            <person name="DiGuistini S."/>
            <person name="Wang Y."/>
            <person name="Liao N.Y."/>
            <person name="Taylor G."/>
            <person name="Tanguay P."/>
            <person name="Feau N."/>
            <person name="Henrissat B."/>
            <person name="Chan S.K."/>
            <person name="Hesse-Orce U."/>
            <person name="Alamouti S.M."/>
            <person name="Tsui C.K.M."/>
            <person name="Docking R.T."/>
            <person name="Levasseur A."/>
            <person name="Haridas S."/>
            <person name="Robertson G."/>
            <person name="Birol I."/>
            <person name="Holt R.A."/>
            <person name="Marra M.A."/>
            <person name="Hamelin R.C."/>
            <person name="Hirst M."/>
            <person name="Jones S.J.M."/>
            <person name="Bohlmann J."/>
            <person name="Breuil C."/>
        </authorList>
    </citation>
    <scope>NUCLEOTIDE SEQUENCE [LARGE SCALE GENOMIC DNA]</scope>
    <source>
        <strain evidence="3">kw1407 / UAMH 11150</strain>
    </source>
</reference>
<dbReference type="eggNOG" id="ENOG502QSKG">
    <property type="taxonomic scope" value="Eukaryota"/>
</dbReference>
<evidence type="ECO:0000256" key="1">
    <source>
        <dbReference type="ARBA" id="ARBA00038158"/>
    </source>
</evidence>
<keyword evidence="2" id="KW-0808">Transferase</keyword>
<accession>F0XBF4</accession>
<organism evidence="3">
    <name type="scientific">Grosmannia clavigera (strain kw1407 / UAMH 11150)</name>
    <name type="common">Blue stain fungus</name>
    <name type="synonym">Graphiocladiella clavigera</name>
    <dbReference type="NCBI Taxonomy" id="655863"/>
    <lineage>
        <taxon>Eukaryota</taxon>
        <taxon>Fungi</taxon>
        <taxon>Dikarya</taxon>
        <taxon>Ascomycota</taxon>
        <taxon>Pezizomycotina</taxon>
        <taxon>Sordariomycetes</taxon>
        <taxon>Sordariomycetidae</taxon>
        <taxon>Ophiostomatales</taxon>
        <taxon>Ophiostomataceae</taxon>
        <taxon>Leptographium</taxon>
    </lineage>
</organism>